<dbReference type="EMBL" id="PJQL01002916">
    <property type="protein sequence ID" value="RCH82731.1"/>
    <property type="molecule type" value="Genomic_DNA"/>
</dbReference>
<protein>
    <recommendedName>
        <fullName evidence="9">VASt domain-containing protein</fullName>
    </recommendedName>
</protein>
<dbReference type="InterPro" id="IPR051482">
    <property type="entry name" value="Cholesterol_transport"/>
</dbReference>
<keyword evidence="3 8" id="KW-0812">Transmembrane</keyword>
<dbReference type="PANTHER" id="PTHR23319:SF4">
    <property type="entry name" value="GRAM DOMAIN CONTAINING 1B, ISOFORM E"/>
    <property type="match status" value="1"/>
</dbReference>
<dbReference type="GO" id="GO:0005789">
    <property type="term" value="C:endoplasmic reticulum membrane"/>
    <property type="evidence" value="ECO:0007669"/>
    <property type="project" value="TreeGrafter"/>
</dbReference>
<accession>A0A367IZ45</accession>
<feature type="compositionally biased region" description="Basic and acidic residues" evidence="7">
    <location>
        <begin position="371"/>
        <end position="380"/>
    </location>
</feature>
<evidence type="ECO:0000256" key="1">
    <source>
        <dbReference type="ARBA" id="ARBA00004167"/>
    </source>
</evidence>
<keyword evidence="6" id="KW-0175">Coiled coil</keyword>
<dbReference type="PANTHER" id="PTHR23319">
    <property type="entry name" value="GRAM DOMAIN CONTAINING 1B, ISOFORM E"/>
    <property type="match status" value="1"/>
</dbReference>
<evidence type="ECO:0000256" key="7">
    <source>
        <dbReference type="SAM" id="MobiDB-lite"/>
    </source>
</evidence>
<dbReference type="InterPro" id="IPR011993">
    <property type="entry name" value="PH-like_dom_sf"/>
</dbReference>
<dbReference type="GO" id="GO:0032366">
    <property type="term" value="P:intracellular sterol transport"/>
    <property type="evidence" value="ECO:0007669"/>
    <property type="project" value="TreeGrafter"/>
</dbReference>
<evidence type="ECO:0000256" key="2">
    <source>
        <dbReference type="ARBA" id="ARBA00006582"/>
    </source>
</evidence>
<dbReference type="PROSITE" id="PS51778">
    <property type="entry name" value="VAST"/>
    <property type="match status" value="1"/>
</dbReference>
<comment type="subcellular location">
    <subcellularLocation>
        <location evidence="1">Membrane</location>
        <topology evidence="1">Single-pass membrane protein</topology>
    </subcellularLocation>
</comment>
<dbReference type="CDD" id="cd13220">
    <property type="entry name" value="PH-GRAM_GRAMDC"/>
    <property type="match status" value="1"/>
</dbReference>
<comment type="caution">
    <text evidence="10">The sequence shown here is derived from an EMBL/GenBank/DDBJ whole genome shotgun (WGS) entry which is preliminary data.</text>
</comment>
<dbReference type="InterPro" id="IPR004182">
    <property type="entry name" value="GRAM"/>
</dbReference>
<feature type="coiled-coil region" evidence="6">
    <location>
        <begin position="659"/>
        <end position="686"/>
    </location>
</feature>
<comment type="similarity">
    <text evidence="2">Belongs to the YSP2 family.</text>
</comment>
<feature type="region of interest" description="Disordered" evidence="7">
    <location>
        <begin position="282"/>
        <end position="302"/>
    </location>
</feature>
<dbReference type="Pfam" id="PF02893">
    <property type="entry name" value="GRAM"/>
    <property type="match status" value="1"/>
</dbReference>
<evidence type="ECO:0000256" key="6">
    <source>
        <dbReference type="SAM" id="Coils"/>
    </source>
</evidence>
<keyword evidence="4 8" id="KW-1133">Transmembrane helix</keyword>
<evidence type="ECO:0000256" key="8">
    <source>
        <dbReference type="SAM" id="Phobius"/>
    </source>
</evidence>
<feature type="compositionally biased region" description="Low complexity" evidence="7">
    <location>
        <begin position="88"/>
        <end position="107"/>
    </location>
</feature>
<reference evidence="10 11" key="1">
    <citation type="journal article" date="2018" name="G3 (Bethesda)">
        <title>Phylogenetic and Phylogenomic Definition of Rhizopus Species.</title>
        <authorList>
            <person name="Gryganskyi A.P."/>
            <person name="Golan J."/>
            <person name="Dolatabadi S."/>
            <person name="Mondo S."/>
            <person name="Robb S."/>
            <person name="Idnurm A."/>
            <person name="Muszewska A."/>
            <person name="Steczkiewicz K."/>
            <person name="Masonjones S."/>
            <person name="Liao H.L."/>
            <person name="Gajdeczka M.T."/>
            <person name="Anike F."/>
            <person name="Vuek A."/>
            <person name="Anishchenko I.M."/>
            <person name="Voigt K."/>
            <person name="de Hoog G.S."/>
            <person name="Smith M.E."/>
            <person name="Heitman J."/>
            <person name="Vilgalys R."/>
            <person name="Stajich J.E."/>
        </authorList>
    </citation>
    <scope>NUCLEOTIDE SEQUENCE [LARGE SCALE GENOMIC DNA]</scope>
    <source>
        <strain evidence="10 11">CBS 357.93</strain>
    </source>
</reference>
<evidence type="ECO:0000259" key="9">
    <source>
        <dbReference type="PROSITE" id="PS51778"/>
    </source>
</evidence>
<dbReference type="GO" id="GO:0005886">
    <property type="term" value="C:plasma membrane"/>
    <property type="evidence" value="ECO:0007669"/>
    <property type="project" value="TreeGrafter"/>
</dbReference>
<dbReference type="GO" id="GO:0032934">
    <property type="term" value="F:sterol binding"/>
    <property type="evidence" value="ECO:0007669"/>
    <property type="project" value="TreeGrafter"/>
</dbReference>
<organism evidence="10 11">
    <name type="scientific">Rhizopus azygosporus</name>
    <name type="common">Rhizopus microsporus var. azygosporus</name>
    <dbReference type="NCBI Taxonomy" id="86630"/>
    <lineage>
        <taxon>Eukaryota</taxon>
        <taxon>Fungi</taxon>
        <taxon>Fungi incertae sedis</taxon>
        <taxon>Mucoromycota</taxon>
        <taxon>Mucoromycotina</taxon>
        <taxon>Mucoromycetes</taxon>
        <taxon>Mucorales</taxon>
        <taxon>Mucorineae</taxon>
        <taxon>Rhizopodaceae</taxon>
        <taxon>Rhizopus</taxon>
    </lineage>
</organism>
<dbReference type="InterPro" id="IPR031968">
    <property type="entry name" value="VASt"/>
</dbReference>
<evidence type="ECO:0000313" key="11">
    <source>
        <dbReference type="Proteomes" id="UP000252139"/>
    </source>
</evidence>
<evidence type="ECO:0000313" key="10">
    <source>
        <dbReference type="EMBL" id="RCH82731.1"/>
    </source>
</evidence>
<evidence type="ECO:0000256" key="5">
    <source>
        <dbReference type="ARBA" id="ARBA00023136"/>
    </source>
</evidence>
<dbReference type="Proteomes" id="UP000252139">
    <property type="component" value="Unassembled WGS sequence"/>
</dbReference>
<feature type="domain" description="VASt" evidence="9">
    <location>
        <begin position="401"/>
        <end position="551"/>
    </location>
</feature>
<dbReference type="STRING" id="86630.A0A367IZ45"/>
<evidence type="ECO:0000256" key="4">
    <source>
        <dbReference type="ARBA" id="ARBA00022989"/>
    </source>
</evidence>
<dbReference type="Pfam" id="PF16016">
    <property type="entry name" value="VASt"/>
    <property type="match status" value="1"/>
</dbReference>
<proteinExistence type="inferred from homology"/>
<dbReference type="GO" id="GO:0140268">
    <property type="term" value="C:endoplasmic reticulum-plasma membrane contact site"/>
    <property type="evidence" value="ECO:0007669"/>
    <property type="project" value="TreeGrafter"/>
</dbReference>
<dbReference type="AlphaFoldDB" id="A0A367IZ45"/>
<feature type="compositionally biased region" description="Basic and acidic residues" evidence="7">
    <location>
        <begin position="49"/>
        <end position="69"/>
    </location>
</feature>
<feature type="region of interest" description="Disordered" evidence="7">
    <location>
        <begin position="358"/>
        <end position="380"/>
    </location>
</feature>
<dbReference type="OrthoDB" id="2162691at2759"/>
<dbReference type="GO" id="GO:0120015">
    <property type="term" value="F:sterol transfer activity"/>
    <property type="evidence" value="ECO:0007669"/>
    <property type="project" value="TreeGrafter"/>
</dbReference>
<name>A0A367IZ45_RHIAZ</name>
<gene>
    <name evidence="10" type="ORF">CU097_004080</name>
</gene>
<dbReference type="Gene3D" id="2.30.29.30">
    <property type="entry name" value="Pleckstrin-homology domain (PH domain)/Phosphotyrosine-binding domain (PTB)"/>
    <property type="match status" value="1"/>
</dbReference>
<keyword evidence="11" id="KW-1185">Reference proteome</keyword>
<sequence>MSIETLINDTSHKKSSLNIQRPIKEEDTSEHSENRPRKLSRSSSLTSLDKLKREVSQEPVNRKSTDSGRHTISSLIKKRKESRASKISFESNRSLSTNSSSGHGSDNYIQQQQSSIMISELDLLSERPGSFAAVCEFQLATEKKNEAFHALFKSVPQTDKLIEVYKCALQKEILLQGHMYVSEHHVCFKSNIFGFVTNLIVNFHEITDVQKKMTAKIIPNGILIKTNTITHTFASFISRDQAYDQIVKIWKLHKRITPTSSSIPGTYARSLEDDKQYFNSSASFSSGHSNDSAIMTNSPPVLLTDEPVSKETVISRPVLVAHENKPAATTLLTVENTPVISNNRPRSISDSYKDKVIPSPIIVPPRPSHNSPEKNSAKTEPVEYTANKTVICPCMKSNKQYTHVALDRTYHGTVEAMDKLLFETDFTKSFLERCENFGDVELGVWQNNSRSIKGKRRIKTSAMSTRVINILFQEKRAHHKLPYYSCVIAKKYMPDMPMGNVYYIQSRTCITRMNKSKVRVLITFEVSFKKSGLVSSIIENNAADDQFRQYNHLNEVLSNSDLAKELIRDHELLVILKLAPRDKFKNPIKWLDHTVYPTSQSLIFLAFCLVFLSHIILSAQVMRVTNRIQELRACIANEVNYLDDTSMHFAIEEEGAQSVLRLYSRLEEIKNQIKQYDERIIDLKDNMN</sequence>
<keyword evidence="5 8" id="KW-0472">Membrane</keyword>
<feature type="transmembrane region" description="Helical" evidence="8">
    <location>
        <begin position="602"/>
        <end position="622"/>
    </location>
</feature>
<feature type="compositionally biased region" description="Low complexity" evidence="7">
    <location>
        <begin position="282"/>
        <end position="292"/>
    </location>
</feature>
<feature type="compositionally biased region" description="Basic and acidic residues" evidence="7">
    <location>
        <begin position="22"/>
        <end position="36"/>
    </location>
</feature>
<feature type="region of interest" description="Disordered" evidence="7">
    <location>
        <begin position="1"/>
        <end position="107"/>
    </location>
</feature>
<evidence type="ECO:0000256" key="3">
    <source>
        <dbReference type="ARBA" id="ARBA00022692"/>
    </source>
</evidence>
<dbReference type="SMART" id="SM00568">
    <property type="entry name" value="GRAM"/>
    <property type="match status" value="1"/>
</dbReference>